<organism evidence="2">
    <name type="scientific">uncultured Sulfurovum sp</name>
    <dbReference type="NCBI Taxonomy" id="269237"/>
    <lineage>
        <taxon>Bacteria</taxon>
        <taxon>Pseudomonadati</taxon>
        <taxon>Campylobacterota</taxon>
        <taxon>Epsilonproteobacteria</taxon>
        <taxon>Campylobacterales</taxon>
        <taxon>Sulfurovaceae</taxon>
        <taxon>Sulfurovum</taxon>
        <taxon>environmental samples</taxon>
    </lineage>
</organism>
<dbReference type="EMBL" id="CACVAP010000086">
    <property type="protein sequence ID" value="CAA6817042.1"/>
    <property type="molecule type" value="Genomic_DNA"/>
</dbReference>
<evidence type="ECO:0000259" key="1">
    <source>
        <dbReference type="Pfam" id="PF01882"/>
    </source>
</evidence>
<dbReference type="PANTHER" id="PTHR33608:SF6">
    <property type="entry name" value="BLL2464 PROTEIN"/>
    <property type="match status" value="1"/>
</dbReference>
<protein>
    <recommendedName>
        <fullName evidence="1">DUF58 domain-containing protein</fullName>
    </recommendedName>
</protein>
<dbReference type="AlphaFoldDB" id="A0A6S6T8A9"/>
<sequence length="274" mass="31503">MIKKILLKARKQVFGEMLGNNASLFQGEGFEFTELREYVYGDDVRKIDWKTTAKLGKPFVKIYREERELNVVTAVMMGGSTYFGTVKQKSEVMAELVALLGFSAVKNSDLFSNIIFSDKLYSMSKPNKKYFAVQDAVTQLQNFDMLEKSSNYKEFTDTLYKRIKRKSLLFIISDFVGDIDLALLSKKHDVVALIVRDKFEENPQALGHMRLMDMEKKSSFEGMVGSSELKGYEKALRLNDEKLYAHFKKSAVRYTKVYTDEEPYLKLAKLLGGR</sequence>
<feature type="domain" description="DUF58" evidence="1">
    <location>
        <begin position="34"/>
        <end position="221"/>
    </location>
</feature>
<proteinExistence type="predicted"/>
<accession>A0A6S6T8A9</accession>
<name>A0A6S6T8A9_9BACT</name>
<dbReference type="InterPro" id="IPR002881">
    <property type="entry name" value="DUF58"/>
</dbReference>
<dbReference type="Pfam" id="PF01882">
    <property type="entry name" value="DUF58"/>
    <property type="match status" value="1"/>
</dbReference>
<dbReference type="PANTHER" id="PTHR33608">
    <property type="entry name" value="BLL2464 PROTEIN"/>
    <property type="match status" value="1"/>
</dbReference>
<reference evidence="2" key="1">
    <citation type="submission" date="2020-01" db="EMBL/GenBank/DDBJ databases">
        <authorList>
            <person name="Meier V. D."/>
            <person name="Meier V D."/>
        </authorList>
    </citation>
    <scope>NUCLEOTIDE SEQUENCE</scope>
    <source>
        <strain evidence="2">HLG_WM_MAG_06</strain>
    </source>
</reference>
<gene>
    <name evidence="2" type="ORF">HELGO_WM1290</name>
</gene>
<evidence type="ECO:0000313" key="2">
    <source>
        <dbReference type="EMBL" id="CAA6817042.1"/>
    </source>
</evidence>